<dbReference type="EMBL" id="MU006790">
    <property type="protein sequence ID" value="KAF2638328.1"/>
    <property type="molecule type" value="Genomic_DNA"/>
</dbReference>
<dbReference type="Pfam" id="PF17110">
    <property type="entry name" value="TFB6"/>
    <property type="match status" value="1"/>
</dbReference>
<protein>
    <submittedName>
        <fullName evidence="2">Uncharacterized protein</fullName>
    </submittedName>
</protein>
<feature type="compositionally biased region" description="Low complexity" evidence="1">
    <location>
        <begin position="1"/>
        <end position="13"/>
    </location>
</feature>
<dbReference type="PANTHER" id="PTHR37781:SF1">
    <property type="entry name" value="ADR380WP"/>
    <property type="match status" value="1"/>
</dbReference>
<feature type="region of interest" description="Disordered" evidence="1">
    <location>
        <begin position="55"/>
        <end position="77"/>
    </location>
</feature>
<evidence type="ECO:0000313" key="3">
    <source>
        <dbReference type="Proteomes" id="UP000799753"/>
    </source>
</evidence>
<dbReference type="OrthoDB" id="5420410at2759"/>
<dbReference type="AlphaFoldDB" id="A0A6A6RVT8"/>
<keyword evidence="3" id="KW-1185">Reference proteome</keyword>
<organism evidence="2 3">
    <name type="scientific">Massarina eburnea CBS 473.64</name>
    <dbReference type="NCBI Taxonomy" id="1395130"/>
    <lineage>
        <taxon>Eukaryota</taxon>
        <taxon>Fungi</taxon>
        <taxon>Dikarya</taxon>
        <taxon>Ascomycota</taxon>
        <taxon>Pezizomycotina</taxon>
        <taxon>Dothideomycetes</taxon>
        <taxon>Pleosporomycetidae</taxon>
        <taxon>Pleosporales</taxon>
        <taxon>Massarineae</taxon>
        <taxon>Massarinaceae</taxon>
        <taxon>Massarina</taxon>
    </lineage>
</organism>
<evidence type="ECO:0000256" key="1">
    <source>
        <dbReference type="SAM" id="MobiDB-lite"/>
    </source>
</evidence>
<proteinExistence type="predicted"/>
<sequence length="219" mass="23702">IPTPPASSIAPSTHPNPLPQPRKHPLRPGGPKESELISYLDRVLDAVRYKVRHKSWDGAGRRSAQKDKDKGNGEGKGEGYKAFSEAAKDLEGVVDVIWVSGSPNLQTPYLLTVCSVLVDSLPLFTHPSSNPNSSHTIFSLIDKLDFAFSSLLTGRDPDTNTPLPGFEDGRSVSSTERVRIKSTVERVRVVVLRALDNEGEDGDDGDGMREVSEGSGEEA</sequence>
<accession>A0A6A6RVT8</accession>
<dbReference type="PANTHER" id="PTHR37781">
    <property type="entry name" value="TFIIH COMPLEX SUBUNIT"/>
    <property type="match status" value="1"/>
</dbReference>
<reference evidence="2" key="1">
    <citation type="journal article" date="2020" name="Stud. Mycol.">
        <title>101 Dothideomycetes genomes: a test case for predicting lifestyles and emergence of pathogens.</title>
        <authorList>
            <person name="Haridas S."/>
            <person name="Albert R."/>
            <person name="Binder M."/>
            <person name="Bloem J."/>
            <person name="Labutti K."/>
            <person name="Salamov A."/>
            <person name="Andreopoulos B."/>
            <person name="Baker S."/>
            <person name="Barry K."/>
            <person name="Bills G."/>
            <person name="Bluhm B."/>
            <person name="Cannon C."/>
            <person name="Castanera R."/>
            <person name="Culley D."/>
            <person name="Daum C."/>
            <person name="Ezra D."/>
            <person name="Gonzalez J."/>
            <person name="Henrissat B."/>
            <person name="Kuo A."/>
            <person name="Liang C."/>
            <person name="Lipzen A."/>
            <person name="Lutzoni F."/>
            <person name="Magnuson J."/>
            <person name="Mondo S."/>
            <person name="Nolan M."/>
            <person name="Ohm R."/>
            <person name="Pangilinan J."/>
            <person name="Park H.-J."/>
            <person name="Ramirez L."/>
            <person name="Alfaro M."/>
            <person name="Sun H."/>
            <person name="Tritt A."/>
            <person name="Yoshinaga Y."/>
            <person name="Zwiers L.-H."/>
            <person name="Turgeon B."/>
            <person name="Goodwin S."/>
            <person name="Spatafora J."/>
            <person name="Crous P."/>
            <person name="Grigoriev I."/>
        </authorList>
    </citation>
    <scope>NUCLEOTIDE SEQUENCE</scope>
    <source>
        <strain evidence="2">CBS 473.64</strain>
    </source>
</reference>
<gene>
    <name evidence="2" type="ORF">P280DRAFT_356360</name>
</gene>
<feature type="region of interest" description="Disordered" evidence="1">
    <location>
        <begin position="196"/>
        <end position="219"/>
    </location>
</feature>
<evidence type="ECO:0000313" key="2">
    <source>
        <dbReference type="EMBL" id="KAF2638328.1"/>
    </source>
</evidence>
<feature type="non-terminal residue" evidence="2">
    <location>
        <position position="219"/>
    </location>
</feature>
<feature type="non-terminal residue" evidence="2">
    <location>
        <position position="1"/>
    </location>
</feature>
<dbReference type="GO" id="GO:0005675">
    <property type="term" value="C:transcription factor TFIIH holo complex"/>
    <property type="evidence" value="ECO:0007669"/>
    <property type="project" value="TreeGrafter"/>
</dbReference>
<feature type="region of interest" description="Disordered" evidence="1">
    <location>
        <begin position="1"/>
        <end position="34"/>
    </location>
</feature>
<dbReference type="Proteomes" id="UP000799753">
    <property type="component" value="Unassembled WGS sequence"/>
</dbReference>
<name>A0A6A6RVT8_9PLEO</name>
<dbReference type="InterPro" id="IPR031349">
    <property type="entry name" value="Tfb6"/>
</dbReference>